<dbReference type="CDD" id="cd06662">
    <property type="entry name" value="SURF1"/>
    <property type="match status" value="1"/>
</dbReference>
<comment type="caution">
    <text evidence="7">The sequence shown here is derived from an EMBL/GenBank/DDBJ whole genome shotgun (WGS) entry which is preliminary data.</text>
</comment>
<proteinExistence type="inferred from homology"/>
<dbReference type="Pfam" id="PF02104">
    <property type="entry name" value="SURF1"/>
    <property type="match status" value="1"/>
</dbReference>
<evidence type="ECO:0000313" key="8">
    <source>
        <dbReference type="Proteomes" id="UP000292544"/>
    </source>
</evidence>
<evidence type="ECO:0000256" key="4">
    <source>
        <dbReference type="ARBA" id="ARBA00022989"/>
    </source>
</evidence>
<evidence type="ECO:0000256" key="5">
    <source>
        <dbReference type="ARBA" id="ARBA00023136"/>
    </source>
</evidence>
<evidence type="ECO:0000313" key="7">
    <source>
        <dbReference type="EMBL" id="TAA46047.1"/>
    </source>
</evidence>
<evidence type="ECO:0000256" key="1">
    <source>
        <dbReference type="ARBA" id="ARBA00004370"/>
    </source>
</evidence>
<organism evidence="7 8">
    <name type="scientific">Corallincola spongiicola</name>
    <dbReference type="NCBI Taxonomy" id="2520508"/>
    <lineage>
        <taxon>Bacteria</taxon>
        <taxon>Pseudomonadati</taxon>
        <taxon>Pseudomonadota</taxon>
        <taxon>Gammaproteobacteria</taxon>
        <taxon>Alteromonadales</taxon>
        <taxon>Psychromonadaceae</taxon>
        <taxon>Corallincola</taxon>
    </lineage>
</organism>
<dbReference type="PANTHER" id="PTHR23427:SF2">
    <property type="entry name" value="SURFEIT LOCUS PROTEIN 1"/>
    <property type="match status" value="1"/>
</dbReference>
<keyword evidence="5 6" id="KW-0472">Membrane</keyword>
<keyword evidence="6" id="KW-1003">Cell membrane</keyword>
<reference evidence="8" key="1">
    <citation type="submission" date="2019-02" db="EMBL/GenBank/DDBJ databases">
        <title>Draft genome sequence of Muricauda sp. 176CP4-71.</title>
        <authorList>
            <person name="Park J.-S."/>
        </authorList>
    </citation>
    <scope>NUCLEOTIDE SEQUENCE [LARGE SCALE GENOMIC DNA]</scope>
    <source>
        <strain evidence="8">176GS2-150</strain>
    </source>
</reference>
<gene>
    <name evidence="7" type="ORF">EXY25_11950</name>
</gene>
<accession>A0ABY1WQ21</accession>
<feature type="transmembrane region" description="Helical" evidence="6">
    <location>
        <begin position="226"/>
        <end position="245"/>
    </location>
</feature>
<sequence>MMQFDLPGGGYQLQLSWWVLLLAILLAALLLRLGFWQLSRAEFKQSLIATAEKSVEAGARPLDSFANDADMVGQTVKVSGRFLLDQVILLDNQIWQKRVGYQVVLPLQLAHSSQIQLVNIGFVPAPLQRAELPELDLAAVGLHGEQSIQGRIKSLQQQVMVLSQQTIAQHPNWPLRLQTLDIAALQPLFTNPLRSDLLLLDQQLPIGYPREWPVTTVSVEKHQAYAFQWFSMALVFIAIMLSVGVTKTVRESHES</sequence>
<keyword evidence="4 6" id="KW-1133">Transmembrane helix</keyword>
<dbReference type="PANTHER" id="PTHR23427">
    <property type="entry name" value="SURFEIT LOCUS PROTEIN"/>
    <property type="match status" value="1"/>
</dbReference>
<dbReference type="InterPro" id="IPR045214">
    <property type="entry name" value="Surf1/Surf4"/>
</dbReference>
<evidence type="ECO:0000256" key="6">
    <source>
        <dbReference type="RuleBase" id="RU363076"/>
    </source>
</evidence>
<comment type="subcellular location">
    <subcellularLocation>
        <location evidence="6">Cell membrane</location>
        <topology evidence="6">Multi-pass membrane protein</topology>
    </subcellularLocation>
    <subcellularLocation>
        <location evidence="1">Membrane</location>
    </subcellularLocation>
</comment>
<dbReference type="PROSITE" id="PS50895">
    <property type="entry name" value="SURF1"/>
    <property type="match status" value="1"/>
</dbReference>
<feature type="transmembrane region" description="Helical" evidence="6">
    <location>
        <begin position="15"/>
        <end position="35"/>
    </location>
</feature>
<evidence type="ECO:0000256" key="2">
    <source>
        <dbReference type="ARBA" id="ARBA00007165"/>
    </source>
</evidence>
<keyword evidence="8" id="KW-1185">Reference proteome</keyword>
<dbReference type="RefSeq" id="WP_130566942.1">
    <property type="nucleotide sequence ID" value="NZ_SHLY01000003.1"/>
</dbReference>
<dbReference type="InterPro" id="IPR002994">
    <property type="entry name" value="Surf1/Shy1"/>
</dbReference>
<name>A0ABY1WQ21_9GAMM</name>
<keyword evidence="3 6" id="KW-0812">Transmembrane</keyword>
<dbReference type="EMBL" id="SHLY01000003">
    <property type="protein sequence ID" value="TAA46047.1"/>
    <property type="molecule type" value="Genomic_DNA"/>
</dbReference>
<comment type="similarity">
    <text evidence="2 6">Belongs to the SURF1 family.</text>
</comment>
<evidence type="ECO:0000256" key="3">
    <source>
        <dbReference type="ARBA" id="ARBA00022692"/>
    </source>
</evidence>
<protein>
    <recommendedName>
        <fullName evidence="6">SURF1-like protein</fullName>
    </recommendedName>
</protein>
<dbReference type="Proteomes" id="UP000292544">
    <property type="component" value="Unassembled WGS sequence"/>
</dbReference>